<feature type="region of interest" description="Disordered" evidence="1">
    <location>
        <begin position="337"/>
        <end position="357"/>
    </location>
</feature>
<accession>A0ABP7VQ19</accession>
<dbReference type="InterPro" id="IPR036086">
    <property type="entry name" value="ParB/Sulfiredoxin_sf"/>
</dbReference>
<sequence>MGKALIERTEMWVRRGSTNDGIVDIDIRSLSAEGSPRNDGEDPDHVAALAELDGPLPPIIVHRASMRVIDGLHRLRAAQLRGHSTIAVTFYDGTEADAFVLAVESNVRHGLPLSLPDRKRAAARIIATHPQWSDRKIASVTGIAPGTVADVRRSATVGAPGDVARIGRDGRVRPVDIAEGRRRAGELITENPNLSLRQIARAAGISPETARDVRNRLGRGEEPLLPPRPRGVRPRPREEILKVVPRTGYGEDRHDTAAGSAFTEGLSAVNRLKADPALRLNETGRQLLRLLSVHMLPPDEWEGIVDTVPPYWSGTVAHLARECAHIWEEVAARVEKNTAQGNDSSASPADSSACPTV</sequence>
<keyword evidence="4" id="KW-1185">Reference proteome</keyword>
<comment type="caution">
    <text evidence="3">The sequence shown here is derived from an EMBL/GenBank/DDBJ whole genome shotgun (WGS) entry which is preliminary data.</text>
</comment>
<dbReference type="EMBL" id="BAAAZY010000013">
    <property type="protein sequence ID" value="GAA4072045.1"/>
    <property type="molecule type" value="Genomic_DNA"/>
</dbReference>
<reference evidence="4" key="1">
    <citation type="journal article" date="2019" name="Int. J. Syst. Evol. Microbiol.">
        <title>The Global Catalogue of Microorganisms (GCM) 10K type strain sequencing project: providing services to taxonomists for standard genome sequencing and annotation.</title>
        <authorList>
            <consortium name="The Broad Institute Genomics Platform"/>
            <consortium name="The Broad Institute Genome Sequencing Center for Infectious Disease"/>
            <person name="Wu L."/>
            <person name="Ma J."/>
        </authorList>
    </citation>
    <scope>NUCLEOTIDE SEQUENCE [LARGE SCALE GENOMIC DNA]</scope>
    <source>
        <strain evidence="4">JCM 16925</strain>
    </source>
</reference>
<evidence type="ECO:0000313" key="4">
    <source>
        <dbReference type="Proteomes" id="UP001499984"/>
    </source>
</evidence>
<evidence type="ECO:0000256" key="1">
    <source>
        <dbReference type="SAM" id="MobiDB-lite"/>
    </source>
</evidence>
<organism evidence="3 4">
    <name type="scientific">Streptomyces shaanxiensis</name>
    <dbReference type="NCBI Taxonomy" id="653357"/>
    <lineage>
        <taxon>Bacteria</taxon>
        <taxon>Bacillati</taxon>
        <taxon>Actinomycetota</taxon>
        <taxon>Actinomycetes</taxon>
        <taxon>Kitasatosporales</taxon>
        <taxon>Streptomycetaceae</taxon>
        <taxon>Streptomyces</taxon>
    </lineage>
</organism>
<evidence type="ECO:0000313" key="3">
    <source>
        <dbReference type="EMBL" id="GAA4072045.1"/>
    </source>
</evidence>
<gene>
    <name evidence="3" type="ORF">GCM10022233_56330</name>
</gene>
<name>A0ABP7VQ19_9ACTN</name>
<feature type="domain" description="ParB-like N-terminal" evidence="2">
    <location>
        <begin position="23"/>
        <end position="107"/>
    </location>
</feature>
<dbReference type="InterPro" id="IPR003115">
    <property type="entry name" value="ParB_N"/>
</dbReference>
<dbReference type="Gene3D" id="3.90.1530.10">
    <property type="entry name" value="Conserved hypothetical protein from pyrococcus furiosus pfu- 392566-001, ParB domain"/>
    <property type="match status" value="1"/>
</dbReference>
<evidence type="ECO:0000259" key="2">
    <source>
        <dbReference type="SMART" id="SM00470"/>
    </source>
</evidence>
<proteinExistence type="predicted"/>
<dbReference type="Proteomes" id="UP001499984">
    <property type="component" value="Unassembled WGS sequence"/>
</dbReference>
<protein>
    <submittedName>
        <fullName evidence="3">ParB N-terminal domain-containing protein</fullName>
    </submittedName>
</protein>
<dbReference type="RefSeq" id="WP_345016558.1">
    <property type="nucleotide sequence ID" value="NZ_BAAAZY010000013.1"/>
</dbReference>
<dbReference type="SMART" id="SM00470">
    <property type="entry name" value="ParB"/>
    <property type="match status" value="1"/>
</dbReference>
<dbReference type="SUPFAM" id="SSF110849">
    <property type="entry name" value="ParB/Sulfiredoxin"/>
    <property type="match status" value="1"/>
</dbReference>
<feature type="compositionally biased region" description="Low complexity" evidence="1">
    <location>
        <begin position="343"/>
        <end position="357"/>
    </location>
</feature>